<dbReference type="OrthoDB" id="9801538at2"/>
<dbReference type="RefSeq" id="WP_090019260.1">
    <property type="nucleotide sequence ID" value="NZ_FNCE01000003.1"/>
</dbReference>
<dbReference type="STRING" id="1082479.SAMN05216241_103125"/>
<feature type="binding site" evidence="5">
    <location>
        <position position="75"/>
    </location>
    <ligand>
        <name>S-adenosyl-L-methionine</name>
        <dbReference type="ChEBI" id="CHEBI:59789"/>
    </ligand>
</feature>
<evidence type="ECO:0000313" key="7">
    <source>
        <dbReference type="EMBL" id="SDF91088.1"/>
    </source>
</evidence>
<dbReference type="HAMAP" id="MF_00472">
    <property type="entry name" value="UbiG"/>
    <property type="match status" value="1"/>
</dbReference>
<keyword evidence="4 5" id="KW-0949">S-adenosyl-L-methionine</keyword>
<evidence type="ECO:0000256" key="5">
    <source>
        <dbReference type="HAMAP-Rule" id="MF_00472"/>
    </source>
</evidence>
<dbReference type="CDD" id="cd02440">
    <property type="entry name" value="AdoMet_MTases"/>
    <property type="match status" value="1"/>
</dbReference>
<keyword evidence="8" id="KW-1185">Reference proteome</keyword>
<feature type="binding site" evidence="5">
    <location>
        <position position="96"/>
    </location>
    <ligand>
        <name>S-adenosyl-L-methionine</name>
        <dbReference type="ChEBI" id="CHEBI:59789"/>
    </ligand>
</feature>
<comment type="pathway">
    <text evidence="5">Cofactor biosynthesis; ubiquinone biosynthesis.</text>
</comment>
<comment type="catalytic activity">
    <reaction evidence="5">
        <text>a 3-demethylubiquinol + S-adenosyl-L-methionine = a ubiquinol + S-adenosyl-L-homocysteine + H(+)</text>
        <dbReference type="Rhea" id="RHEA:44380"/>
        <dbReference type="Rhea" id="RHEA-COMP:9566"/>
        <dbReference type="Rhea" id="RHEA-COMP:10914"/>
        <dbReference type="ChEBI" id="CHEBI:15378"/>
        <dbReference type="ChEBI" id="CHEBI:17976"/>
        <dbReference type="ChEBI" id="CHEBI:57856"/>
        <dbReference type="ChEBI" id="CHEBI:59789"/>
        <dbReference type="ChEBI" id="CHEBI:84422"/>
        <dbReference type="EC" id="2.1.1.64"/>
    </reaction>
</comment>
<dbReference type="UniPathway" id="UPA00232"/>
<dbReference type="EMBL" id="FNCE01000003">
    <property type="protein sequence ID" value="SDF91088.1"/>
    <property type="molecule type" value="Genomic_DNA"/>
</dbReference>
<dbReference type="NCBIfam" id="TIGR01983">
    <property type="entry name" value="UbiG"/>
    <property type="match status" value="1"/>
</dbReference>
<evidence type="ECO:0000313" key="8">
    <source>
        <dbReference type="Proteomes" id="UP000199415"/>
    </source>
</evidence>
<dbReference type="GO" id="GO:0032259">
    <property type="term" value="P:methylation"/>
    <property type="evidence" value="ECO:0007669"/>
    <property type="project" value="UniProtKB-KW"/>
</dbReference>
<feature type="binding site" evidence="5">
    <location>
        <position position="139"/>
    </location>
    <ligand>
        <name>S-adenosyl-L-methionine</name>
        <dbReference type="ChEBI" id="CHEBI:59789"/>
    </ligand>
</feature>
<dbReference type="GO" id="GO:0061542">
    <property type="term" value="F:3-demethylubiquinol 3-O-methyltransferase activity"/>
    <property type="evidence" value="ECO:0007669"/>
    <property type="project" value="UniProtKB-UniRule"/>
</dbReference>
<keyword evidence="1 5" id="KW-0489">Methyltransferase</keyword>
<keyword evidence="7" id="KW-0830">Ubiquinone</keyword>
<dbReference type="PANTHER" id="PTHR43464">
    <property type="entry name" value="METHYLTRANSFERASE"/>
    <property type="match status" value="1"/>
</dbReference>
<dbReference type="GO" id="GO:0010420">
    <property type="term" value="F:polyprenyldihydroxybenzoate methyltransferase activity"/>
    <property type="evidence" value="ECO:0007669"/>
    <property type="project" value="InterPro"/>
</dbReference>
<feature type="binding site" evidence="5">
    <location>
        <position position="44"/>
    </location>
    <ligand>
        <name>S-adenosyl-L-methionine</name>
        <dbReference type="ChEBI" id="CHEBI:59789"/>
    </ligand>
</feature>
<keyword evidence="2 5" id="KW-0808">Transferase</keyword>
<sequence length="250" mass="27086">MTRTAAADAITVNPDEVAKFARMASDWWDPEGEMKPLHALNPTRIAYIRDHLTDHFGLPGDGPEPLKGLRLLDVGCGGGLLAEPLARLGAQVTGLDATVETIKAAKAHAQTQGLTIDYRCTTAEAFTDQSEPFDAVLALEVVEHVADRDAFLRACGGLVRPGGLFVLSTINRTRRSFLLAKVAAEYILGWLPRGTHDWRSFVRPSEVAAGLRPAGLHVRDLTGVVYTPFTGGWTLSRDTAVNYMLVAEKP</sequence>
<evidence type="ECO:0000256" key="1">
    <source>
        <dbReference type="ARBA" id="ARBA00022603"/>
    </source>
</evidence>
<evidence type="ECO:0000256" key="3">
    <source>
        <dbReference type="ARBA" id="ARBA00022688"/>
    </source>
</evidence>
<comment type="function">
    <text evidence="5">O-methyltransferase that catalyzes the 2 O-methylation steps in the ubiquinone biosynthetic pathway.</text>
</comment>
<comment type="catalytic activity">
    <reaction evidence="5">
        <text>a 3-(all-trans-polyprenyl)benzene-1,2-diol + S-adenosyl-L-methionine = a 2-methoxy-6-(all-trans-polyprenyl)phenol + S-adenosyl-L-homocysteine + H(+)</text>
        <dbReference type="Rhea" id="RHEA:31411"/>
        <dbReference type="Rhea" id="RHEA-COMP:9550"/>
        <dbReference type="Rhea" id="RHEA-COMP:9551"/>
        <dbReference type="ChEBI" id="CHEBI:15378"/>
        <dbReference type="ChEBI" id="CHEBI:57856"/>
        <dbReference type="ChEBI" id="CHEBI:59789"/>
        <dbReference type="ChEBI" id="CHEBI:62729"/>
        <dbReference type="ChEBI" id="CHEBI:62731"/>
        <dbReference type="EC" id="2.1.1.222"/>
    </reaction>
</comment>
<proteinExistence type="inferred from homology"/>
<dbReference type="GO" id="GO:0102208">
    <property type="term" value="F:2-polyprenyl-6-hydroxyphenol methylase activity"/>
    <property type="evidence" value="ECO:0007669"/>
    <property type="project" value="UniProtKB-EC"/>
</dbReference>
<evidence type="ECO:0000259" key="6">
    <source>
        <dbReference type="Pfam" id="PF08241"/>
    </source>
</evidence>
<evidence type="ECO:0000256" key="4">
    <source>
        <dbReference type="ARBA" id="ARBA00022691"/>
    </source>
</evidence>
<dbReference type="EC" id="2.1.1.64" evidence="5"/>
<keyword evidence="3 5" id="KW-0831">Ubiquinone biosynthesis</keyword>
<dbReference type="PANTHER" id="PTHR43464:SF19">
    <property type="entry name" value="UBIQUINONE BIOSYNTHESIS O-METHYLTRANSFERASE, MITOCHONDRIAL"/>
    <property type="match status" value="1"/>
</dbReference>
<accession>A0A1G7PY01</accession>
<evidence type="ECO:0000256" key="2">
    <source>
        <dbReference type="ARBA" id="ARBA00022679"/>
    </source>
</evidence>
<organism evidence="7 8">
    <name type="scientific">Limimonas halophila</name>
    <dbReference type="NCBI Taxonomy" id="1082479"/>
    <lineage>
        <taxon>Bacteria</taxon>
        <taxon>Pseudomonadati</taxon>
        <taxon>Pseudomonadota</taxon>
        <taxon>Alphaproteobacteria</taxon>
        <taxon>Rhodospirillales</taxon>
        <taxon>Rhodovibrionaceae</taxon>
        <taxon>Limimonas</taxon>
    </lineage>
</organism>
<dbReference type="InterPro" id="IPR010233">
    <property type="entry name" value="UbiG_MeTrfase"/>
</dbReference>
<feature type="domain" description="Methyltransferase type 11" evidence="6">
    <location>
        <begin position="72"/>
        <end position="167"/>
    </location>
</feature>
<dbReference type="Proteomes" id="UP000199415">
    <property type="component" value="Unassembled WGS sequence"/>
</dbReference>
<reference evidence="7 8" key="1">
    <citation type="submission" date="2016-10" db="EMBL/GenBank/DDBJ databases">
        <authorList>
            <person name="de Groot N.N."/>
        </authorList>
    </citation>
    <scope>NUCLEOTIDE SEQUENCE [LARGE SCALE GENOMIC DNA]</scope>
    <source>
        <strain evidence="7 8">DSM 25584</strain>
    </source>
</reference>
<dbReference type="InterPro" id="IPR013216">
    <property type="entry name" value="Methyltransf_11"/>
</dbReference>
<dbReference type="EC" id="2.1.1.222" evidence="5"/>
<dbReference type="InterPro" id="IPR029063">
    <property type="entry name" value="SAM-dependent_MTases_sf"/>
</dbReference>
<dbReference type="AlphaFoldDB" id="A0A1G7PY01"/>
<comment type="similarity">
    <text evidence="5">Belongs to the methyltransferase superfamily. UbiG/COQ3 family.</text>
</comment>
<protein>
    <recommendedName>
        <fullName evidence="5">Ubiquinone biosynthesis O-methyltransferase</fullName>
    </recommendedName>
    <alternativeName>
        <fullName evidence="5">2-polyprenyl-6-hydroxyphenol methylase</fullName>
        <ecNumber evidence="5">2.1.1.222</ecNumber>
    </alternativeName>
    <alternativeName>
        <fullName evidence="5">3-demethylubiquinone 3-O-methyltransferase</fullName>
        <ecNumber evidence="5">2.1.1.64</ecNumber>
    </alternativeName>
</protein>
<name>A0A1G7PY01_9PROT</name>
<dbReference type="SUPFAM" id="SSF53335">
    <property type="entry name" value="S-adenosyl-L-methionine-dependent methyltransferases"/>
    <property type="match status" value="1"/>
</dbReference>
<gene>
    <name evidence="5" type="primary">ubiG</name>
    <name evidence="7" type="ORF">SAMN05216241_103125</name>
</gene>
<dbReference type="Gene3D" id="3.40.50.150">
    <property type="entry name" value="Vaccinia Virus protein VP39"/>
    <property type="match status" value="1"/>
</dbReference>
<dbReference type="Pfam" id="PF08241">
    <property type="entry name" value="Methyltransf_11"/>
    <property type="match status" value="1"/>
</dbReference>